<feature type="binding site" evidence="1">
    <location>
        <position position="195"/>
    </location>
    <ligand>
        <name>prenylated FMN</name>
        <dbReference type="ChEBI" id="CHEBI:87746"/>
    </ligand>
</feature>
<evidence type="ECO:0000313" key="6">
    <source>
        <dbReference type="EMBL" id="GHA61322.1"/>
    </source>
</evidence>
<protein>
    <recommendedName>
        <fullName evidence="1">Pyrrole-2-carboxylic acid decarboxylase</fullName>
        <shortName evidence="1">P2C decarboxylase</shortName>
        <ecNumber evidence="1">4.1.1.93</ecNumber>
    </recommendedName>
</protein>
<feature type="domain" description="3-octaprenyl-4-hydroxybenzoate carboxy-lyase-like C-terminal" evidence="5">
    <location>
        <begin position="345"/>
        <end position="445"/>
    </location>
</feature>
<dbReference type="InterPro" id="IPR049381">
    <property type="entry name" value="UbiD-like_C"/>
</dbReference>
<dbReference type="InterPro" id="IPR032903">
    <property type="entry name" value="FDC-like"/>
</dbReference>
<dbReference type="EMBL" id="BMVN01000044">
    <property type="protein sequence ID" value="GHA61322.1"/>
    <property type="molecule type" value="Genomic_DNA"/>
</dbReference>
<dbReference type="InterPro" id="IPR002830">
    <property type="entry name" value="UbiD"/>
</dbReference>
<comment type="cofactor">
    <cofactor evidence="1">
        <name>K(+)</name>
        <dbReference type="ChEBI" id="CHEBI:29103"/>
    </cofactor>
    <text evidence="1">Binds 1 K(+) per subunit.</text>
</comment>
<dbReference type="HAMAP" id="MF_01983">
    <property type="entry name" value="UbiD_FDC"/>
    <property type="match status" value="1"/>
</dbReference>
<reference evidence="7" key="1">
    <citation type="journal article" date="2019" name="Int. J. Syst. Evol. Microbiol.">
        <title>The Global Catalogue of Microorganisms (GCM) 10K type strain sequencing project: providing services to taxonomists for standard genome sequencing and annotation.</title>
        <authorList>
            <consortium name="The Broad Institute Genomics Platform"/>
            <consortium name="The Broad Institute Genome Sequencing Center for Infectious Disease"/>
            <person name="Wu L."/>
            <person name="Ma J."/>
        </authorList>
    </citation>
    <scope>NUCLEOTIDE SEQUENCE [LARGE SCALE GENOMIC DNA]</scope>
    <source>
        <strain evidence="7">JCM 4733</strain>
    </source>
</reference>
<dbReference type="Pfam" id="PF20696">
    <property type="entry name" value="UbiD_C"/>
    <property type="match status" value="1"/>
</dbReference>
<dbReference type="PANTHER" id="PTHR30108:SF17">
    <property type="entry name" value="FERULIC ACID DECARBOXYLASE 1"/>
    <property type="match status" value="1"/>
</dbReference>
<feature type="binding site" evidence="1">
    <location>
        <position position="254"/>
    </location>
    <ligand>
        <name>K(+)</name>
        <dbReference type="ChEBI" id="CHEBI:29103"/>
    </ligand>
</feature>
<evidence type="ECO:0000259" key="3">
    <source>
        <dbReference type="Pfam" id="PF01977"/>
    </source>
</evidence>
<feature type="active site" description="Proton donor" evidence="1">
    <location>
        <position position="303"/>
    </location>
</feature>
<evidence type="ECO:0000259" key="4">
    <source>
        <dbReference type="Pfam" id="PF20695"/>
    </source>
</evidence>
<comment type="cofactor">
    <cofactor evidence="1">
        <name>Mn(2+)</name>
        <dbReference type="ChEBI" id="CHEBI:29035"/>
    </cofactor>
    <text evidence="1">Binds 1 Mn(2+) per subunit.</text>
</comment>
<dbReference type="NCBIfam" id="TIGR00148">
    <property type="entry name" value="UbiD family decarboxylase"/>
    <property type="match status" value="1"/>
</dbReference>
<feature type="binding site" evidence="1">
    <location>
        <position position="191"/>
    </location>
    <ligand>
        <name>K(+)</name>
        <dbReference type="ChEBI" id="CHEBI:29103"/>
    </ligand>
</feature>
<comment type="caution">
    <text evidence="6">The sequence shown here is derived from an EMBL/GenBank/DDBJ whole genome shotgun (WGS) entry which is preliminary data.</text>
</comment>
<comment type="catalytic activity">
    <reaction evidence="1">
        <text>pyrrole-2-carboxylate + H2O = 1H-pyrrole + hydrogencarbonate</text>
        <dbReference type="Rhea" id="RHEA:31379"/>
        <dbReference type="ChEBI" id="CHEBI:15377"/>
        <dbReference type="ChEBI" id="CHEBI:17544"/>
        <dbReference type="ChEBI" id="CHEBI:19203"/>
        <dbReference type="ChEBI" id="CHEBI:27660"/>
        <dbReference type="EC" id="4.1.1.93"/>
    </reaction>
</comment>
<feature type="binding site" evidence="1">
    <location>
        <position position="213"/>
    </location>
    <ligand>
        <name>prenylated FMN</name>
        <dbReference type="ChEBI" id="CHEBI:87746"/>
    </ligand>
</feature>
<evidence type="ECO:0000313" key="7">
    <source>
        <dbReference type="Proteomes" id="UP000653644"/>
    </source>
</evidence>
<organism evidence="6 7">
    <name type="scientific">Streptomyces canarius</name>
    <dbReference type="NCBI Taxonomy" id="285453"/>
    <lineage>
        <taxon>Bacteria</taxon>
        <taxon>Bacillati</taxon>
        <taxon>Actinomycetota</taxon>
        <taxon>Actinomycetes</taxon>
        <taxon>Kitasatosporales</taxon>
        <taxon>Streptomycetaceae</taxon>
        <taxon>Streptomyces</taxon>
    </lineage>
</organism>
<accession>A0ABQ3D6E9</accession>
<comment type="cofactor">
    <cofactor evidence="1">
        <name>prenylated FMN</name>
        <dbReference type="ChEBI" id="CHEBI:87746"/>
    </cofactor>
    <text evidence="1">Binds 1 prenylated FMN per subunit.</text>
</comment>
<feature type="domain" description="3-octaprenyl-4-hydroxybenzoate carboxy-lyase-like N-terminal" evidence="4">
    <location>
        <begin position="35"/>
        <end position="123"/>
    </location>
</feature>
<evidence type="ECO:0000256" key="2">
    <source>
        <dbReference type="SAM" id="MobiDB-lite"/>
    </source>
</evidence>
<keyword evidence="1" id="KW-0464">Manganese</keyword>
<keyword evidence="1" id="KW-0630">Potassium</keyword>
<evidence type="ECO:0000259" key="5">
    <source>
        <dbReference type="Pfam" id="PF20696"/>
    </source>
</evidence>
<dbReference type="InterPro" id="IPR049383">
    <property type="entry name" value="UbiD-like_N"/>
</dbReference>
<keyword evidence="1" id="KW-0058">Aromatic hydrocarbons catabolism</keyword>
<keyword evidence="1" id="KW-0479">Metal-binding</keyword>
<feature type="binding site" evidence="1">
    <location>
        <position position="254"/>
    </location>
    <ligand>
        <name>prenylated FMN</name>
        <dbReference type="ChEBI" id="CHEBI:87746"/>
    </ligand>
</feature>
<comment type="catalytic activity">
    <reaction evidence="1">
        <text>pyrrole-2-carboxylate + H(+) = 1H-pyrrole + CO2</text>
        <dbReference type="Rhea" id="RHEA:31375"/>
        <dbReference type="ChEBI" id="CHEBI:15378"/>
        <dbReference type="ChEBI" id="CHEBI:16526"/>
        <dbReference type="ChEBI" id="CHEBI:19203"/>
        <dbReference type="ChEBI" id="CHEBI:27660"/>
        <dbReference type="EC" id="4.1.1.93"/>
    </reaction>
</comment>
<evidence type="ECO:0000256" key="1">
    <source>
        <dbReference type="HAMAP-Rule" id="MF_01983"/>
    </source>
</evidence>
<dbReference type="SUPFAM" id="SSF143968">
    <property type="entry name" value="UbiD C-terminal domain-like"/>
    <property type="match status" value="1"/>
</dbReference>
<comment type="similarity">
    <text evidence="1">Belongs to the UbiD family. UbiD-like/FDC subfamily.</text>
</comment>
<dbReference type="Gene3D" id="3.40.1670.10">
    <property type="entry name" value="UbiD C-terminal domain-like"/>
    <property type="match status" value="1"/>
</dbReference>
<name>A0ABQ3D6E9_9ACTN</name>
<dbReference type="Pfam" id="PF20695">
    <property type="entry name" value="UbiD_N"/>
    <property type="match status" value="1"/>
</dbReference>
<dbReference type="Proteomes" id="UP000653644">
    <property type="component" value="Unassembled WGS sequence"/>
</dbReference>
<feature type="binding site" evidence="1">
    <location>
        <position position="213"/>
    </location>
    <ligand>
        <name>Mn(2+)</name>
        <dbReference type="ChEBI" id="CHEBI:29035"/>
    </ligand>
</feature>
<dbReference type="EC" id="4.1.1.93" evidence="1"/>
<gene>
    <name evidence="6" type="ORF">GCM10010345_76840</name>
</gene>
<dbReference type="SUPFAM" id="SSF50475">
    <property type="entry name" value="FMN-binding split barrel"/>
    <property type="match status" value="1"/>
</dbReference>
<sequence length="522" mass="56967">MTTHDRDPGSTTSRMTGPPSAMDAPHFHDDLRGYLDALERRGDLNRVTREVSAHLEAAAETRLSVERRLPAPLFENIAGVAPGFRLLGGVAALSSHPDKPMARVATTLGMPVDTSAADIVDRLCHVMDAPAVPPVVVSRDRAACKQNVLLGDDATLDRFPIPRVHEEDGERYVNTWGIVVTSTPDKRWTNWAITRVMYLDGKRMTGLVRPTAHLGKIWQEWVDIGEPMPYALVQGGPPAVCYAGGLPIPYEVDEADFVGALHGRPVELVACESVDLLVPATSEVVVEGHVSVTRDATEGPFGEYAGYMPTTTSQEPVFSVEAITHRDDPIWPLVAEGRPVDETHTVSAVGHAAVVLRALRRAHLPVTLAWMPPSTAAHWLVVTVADDWRERLPGLDTAALCHRIGEVLSEVPSGRLASHVFVLDDDIDPTDDAELMWALGTRVHPTLRREEWTGPILPLVACYTPEERQRGRGPVVVHDALQAPAGAGRQVQSSFAQAYPAEIRARVLAAQQRTARTRPECR</sequence>
<keyword evidence="7" id="KW-1185">Reference proteome</keyword>
<dbReference type="Pfam" id="PF01977">
    <property type="entry name" value="UbiD"/>
    <property type="match status" value="1"/>
</dbReference>
<feature type="binding site" evidence="1">
    <location>
        <position position="254"/>
    </location>
    <ligand>
        <name>Mn(2+)</name>
        <dbReference type="ChEBI" id="CHEBI:29035"/>
    </ligand>
</feature>
<comment type="subunit">
    <text evidence="1">Homodimer.</text>
</comment>
<keyword evidence="1" id="KW-0285">Flavoprotein</keyword>
<feature type="domain" description="3-octaprenyl-4-hydroxybenzoate carboxy-lyase-like Rift-related" evidence="3">
    <location>
        <begin position="136"/>
        <end position="339"/>
    </location>
</feature>
<comment type="caution">
    <text evidence="1">Lacks conserved residue(s) required for the propagation of feature annotation.</text>
</comment>
<proteinExistence type="inferred from homology"/>
<feature type="binding site" evidence="1">
    <location>
        <position position="243"/>
    </location>
    <ligand>
        <name>K(+)</name>
        <dbReference type="ChEBI" id="CHEBI:29103"/>
    </ligand>
</feature>
<comment type="function">
    <text evidence="1">Catalyzes the prenyl-FMN-dependent decarboxylation of pyrrole-2-carboxylate (P2C). Can also catalyze the carboxylation of pyrrole in the presence of elevated concentrations of CO(2) or bicarbonate.</text>
</comment>
<dbReference type="InterPro" id="IPR048304">
    <property type="entry name" value="UbiD_Rift_dom"/>
</dbReference>
<dbReference type="PANTHER" id="PTHR30108">
    <property type="entry name" value="3-OCTAPRENYL-4-HYDROXYBENZOATE CARBOXY-LYASE-RELATED"/>
    <property type="match status" value="1"/>
</dbReference>
<feature type="region of interest" description="Disordered" evidence="2">
    <location>
        <begin position="1"/>
        <end position="28"/>
    </location>
</feature>
<keyword evidence="1" id="KW-0210">Decarboxylase</keyword>
<keyword evidence="1" id="KW-0456">Lyase</keyword>
<keyword evidence="1" id="KW-0288">FMN</keyword>